<name>S7Q6B2_MYOBR</name>
<dbReference type="InterPro" id="IPR032675">
    <property type="entry name" value="LRR_dom_sf"/>
</dbReference>
<dbReference type="PANTHER" id="PTHR14224">
    <property type="entry name" value="SIMILAR TO PREFERENTIALLY EXPRESSED ANTIGEN IN MELANOMA-LIKE 3"/>
    <property type="match status" value="1"/>
</dbReference>
<dbReference type="GO" id="GO:0045892">
    <property type="term" value="P:negative regulation of DNA-templated transcription"/>
    <property type="evidence" value="ECO:0007669"/>
    <property type="project" value="InterPro"/>
</dbReference>
<dbReference type="eggNOG" id="ENOG502QWSJ">
    <property type="taxonomic scope" value="Eukaryota"/>
</dbReference>
<evidence type="ECO:0000256" key="2">
    <source>
        <dbReference type="ARBA" id="ARBA00022614"/>
    </source>
</evidence>
<organism evidence="5 6">
    <name type="scientific">Myotis brandtii</name>
    <name type="common">Brandt's bat</name>
    <dbReference type="NCBI Taxonomy" id="109478"/>
    <lineage>
        <taxon>Eukaryota</taxon>
        <taxon>Metazoa</taxon>
        <taxon>Chordata</taxon>
        <taxon>Craniata</taxon>
        <taxon>Vertebrata</taxon>
        <taxon>Euteleostomi</taxon>
        <taxon>Mammalia</taxon>
        <taxon>Eutheria</taxon>
        <taxon>Laurasiatheria</taxon>
        <taxon>Chiroptera</taxon>
        <taxon>Yangochiroptera</taxon>
        <taxon>Vespertilionidae</taxon>
        <taxon>Myotis</taxon>
    </lineage>
</organism>
<dbReference type="GO" id="GO:0008284">
    <property type="term" value="P:positive regulation of cell population proliferation"/>
    <property type="evidence" value="ECO:0007669"/>
    <property type="project" value="InterPro"/>
</dbReference>
<keyword evidence="6" id="KW-1185">Reference proteome</keyword>
<feature type="region of interest" description="Disordered" evidence="4">
    <location>
        <begin position="299"/>
        <end position="323"/>
    </location>
</feature>
<keyword evidence="3" id="KW-0677">Repeat</keyword>
<feature type="region of interest" description="Disordered" evidence="4">
    <location>
        <begin position="255"/>
        <end position="279"/>
    </location>
</feature>
<evidence type="ECO:0000256" key="3">
    <source>
        <dbReference type="ARBA" id="ARBA00022737"/>
    </source>
</evidence>
<dbReference type="Proteomes" id="UP000052978">
    <property type="component" value="Unassembled WGS sequence"/>
</dbReference>
<accession>S7Q6B2</accession>
<feature type="compositionally biased region" description="Acidic residues" evidence="4">
    <location>
        <begin position="255"/>
        <end position="275"/>
    </location>
</feature>
<gene>
    <name evidence="5" type="ORF">D623_10018048</name>
</gene>
<dbReference type="GO" id="GO:0043066">
    <property type="term" value="P:negative regulation of apoptotic process"/>
    <property type="evidence" value="ECO:0007669"/>
    <property type="project" value="InterPro"/>
</dbReference>
<reference evidence="5 6" key="1">
    <citation type="journal article" date="2013" name="Nat. Commun.">
        <title>Genome analysis reveals insights into physiology and longevity of the Brandt's bat Myotis brandtii.</title>
        <authorList>
            <person name="Seim I."/>
            <person name="Fang X."/>
            <person name="Xiong Z."/>
            <person name="Lobanov A.V."/>
            <person name="Huang Z."/>
            <person name="Ma S."/>
            <person name="Feng Y."/>
            <person name="Turanov A.A."/>
            <person name="Zhu Y."/>
            <person name="Lenz T.L."/>
            <person name="Gerashchenko M.V."/>
            <person name="Fan D."/>
            <person name="Hee Yim S."/>
            <person name="Yao X."/>
            <person name="Jordan D."/>
            <person name="Xiong Y."/>
            <person name="Ma Y."/>
            <person name="Lyapunov A.N."/>
            <person name="Chen G."/>
            <person name="Kulakova O.I."/>
            <person name="Sun Y."/>
            <person name="Lee S.G."/>
            <person name="Bronson R.T."/>
            <person name="Moskalev A.A."/>
            <person name="Sunyaev S.R."/>
            <person name="Zhang G."/>
            <person name="Krogh A."/>
            <person name="Wang J."/>
            <person name="Gladyshev V.N."/>
        </authorList>
    </citation>
    <scope>NUCLEOTIDE SEQUENCE [LARGE SCALE GENOMIC DNA]</scope>
</reference>
<protein>
    <submittedName>
        <fullName evidence="5">PRAME family member 9/15</fullName>
    </submittedName>
</protein>
<dbReference type="InterPro" id="IPR026271">
    <property type="entry name" value="PRAME"/>
</dbReference>
<keyword evidence="2" id="KW-0433">Leucine-rich repeat</keyword>
<dbReference type="InterPro" id="IPR050694">
    <property type="entry name" value="LRRC14/PRAME"/>
</dbReference>
<dbReference type="GO" id="GO:0005737">
    <property type="term" value="C:cytoplasm"/>
    <property type="evidence" value="ECO:0007669"/>
    <property type="project" value="TreeGrafter"/>
</dbReference>
<dbReference type="EMBL" id="KE164256">
    <property type="protein sequence ID" value="EPQ16397.1"/>
    <property type="molecule type" value="Genomic_DNA"/>
</dbReference>
<dbReference type="PIRSF" id="PIRSF038286">
    <property type="entry name" value="PRAME"/>
    <property type="match status" value="1"/>
</dbReference>
<evidence type="ECO:0000313" key="5">
    <source>
        <dbReference type="EMBL" id="EPQ16397.1"/>
    </source>
</evidence>
<sequence length="541" mass="63151">MSIRTPPTLLWRTPPLLWLAGESLLRDQASAIAALEYLPAKQLPLLFIQACRRRIPEPLTAMVQAWPFPVLPLGSLMRLPPVMVLQAVFEGLGFLLDQQVCPRRWKLRVLDLRNTGANFWRMWCGDSTRNCSPMGPVAVQSSSPNMEHSLAPLEVFLDLNFSEMDGVKFFMYIIQWAQQKEGLVHLCCKALRIYEVPFRRVRRVLDGVQLDCIQEVEVNCTWDLPTLGTFARYLGQMSNLQSLALCHIKVLAEGENEEEEMEEEEEVQEEEEQEEQKEKKQALEEEYLWEREEKEQQWKDEEEWEREEQEWEEEEEREREEQEEQGYFSQFLSQMQKLKHLKKLYLDSPSFLQDRLDQMLRCLQTPLDKLSIWDCWQLTQSDLTRLFQCPNLRQLKSLCLYGANLTDFSPEPLRALLEAVAPTLQDLRLDNCAMVDSQVEAILPVLSRCHQLRDFTITENPLSVATIKQLLRHTAGLHSLELERYPVPLECYRTHETVDQERVALIRAELTGILRELGQPRTIRLVTKCFSSGDFYDVAFS</sequence>
<comment type="similarity">
    <text evidence="1">Belongs to the PRAME family.</text>
</comment>
<dbReference type="AlphaFoldDB" id="S7Q6B2"/>
<feature type="compositionally biased region" description="Acidic residues" evidence="4">
    <location>
        <begin position="300"/>
        <end position="323"/>
    </location>
</feature>
<evidence type="ECO:0000256" key="1">
    <source>
        <dbReference type="ARBA" id="ARBA00009608"/>
    </source>
</evidence>
<dbReference type="GO" id="GO:0045596">
    <property type="term" value="P:negative regulation of cell differentiation"/>
    <property type="evidence" value="ECO:0007669"/>
    <property type="project" value="InterPro"/>
</dbReference>
<dbReference type="Gene3D" id="3.80.10.10">
    <property type="entry name" value="Ribonuclease Inhibitor"/>
    <property type="match status" value="1"/>
</dbReference>
<evidence type="ECO:0000313" key="6">
    <source>
        <dbReference type="Proteomes" id="UP000052978"/>
    </source>
</evidence>
<evidence type="ECO:0000256" key="4">
    <source>
        <dbReference type="SAM" id="MobiDB-lite"/>
    </source>
</evidence>
<proteinExistence type="inferred from homology"/>
<dbReference type="SUPFAM" id="SSF52047">
    <property type="entry name" value="RNI-like"/>
    <property type="match status" value="1"/>
</dbReference>
<dbReference type="PANTHER" id="PTHR14224:SF19">
    <property type="entry name" value="PRAME FAMILY MEMBER 11-RELATED"/>
    <property type="match status" value="1"/>
</dbReference>